<name>A0A5B0PKQ9_PUCGR</name>
<organism evidence="2 3">
    <name type="scientific">Puccinia graminis f. sp. tritici</name>
    <dbReference type="NCBI Taxonomy" id="56615"/>
    <lineage>
        <taxon>Eukaryota</taxon>
        <taxon>Fungi</taxon>
        <taxon>Dikarya</taxon>
        <taxon>Basidiomycota</taxon>
        <taxon>Pucciniomycotina</taxon>
        <taxon>Pucciniomycetes</taxon>
        <taxon>Pucciniales</taxon>
        <taxon>Pucciniaceae</taxon>
        <taxon>Puccinia</taxon>
    </lineage>
</organism>
<reference evidence="2 3" key="1">
    <citation type="submission" date="2019-05" db="EMBL/GenBank/DDBJ databases">
        <title>Emergence of the Ug99 lineage of the wheat stem rust pathogen through somatic hybridization.</title>
        <authorList>
            <person name="Li F."/>
            <person name="Upadhyaya N.M."/>
            <person name="Sperschneider J."/>
            <person name="Matny O."/>
            <person name="Nguyen-Phuc H."/>
            <person name="Mago R."/>
            <person name="Raley C."/>
            <person name="Miller M.E."/>
            <person name="Silverstein K.A.T."/>
            <person name="Henningsen E."/>
            <person name="Hirsch C.D."/>
            <person name="Visser B."/>
            <person name="Pretorius Z.A."/>
            <person name="Steffenson B.J."/>
            <person name="Schwessinger B."/>
            <person name="Dodds P.N."/>
            <person name="Figueroa M."/>
        </authorList>
    </citation>
    <scope>NUCLEOTIDE SEQUENCE [LARGE SCALE GENOMIC DNA]</scope>
    <source>
        <strain evidence="2">21-0</strain>
    </source>
</reference>
<dbReference type="AlphaFoldDB" id="A0A5B0PKQ9"/>
<keyword evidence="3" id="KW-1185">Reference proteome</keyword>
<evidence type="ECO:0000313" key="3">
    <source>
        <dbReference type="Proteomes" id="UP000324748"/>
    </source>
</evidence>
<keyword evidence="1" id="KW-0732">Signal</keyword>
<dbReference type="OrthoDB" id="10271090at2759"/>
<feature type="chain" id="PRO_5023113827" evidence="1">
    <location>
        <begin position="21"/>
        <end position="133"/>
    </location>
</feature>
<feature type="signal peptide" evidence="1">
    <location>
        <begin position="1"/>
        <end position="20"/>
    </location>
</feature>
<gene>
    <name evidence="2" type="ORF">PGT21_017750</name>
</gene>
<protein>
    <submittedName>
        <fullName evidence="2">Uncharacterized protein</fullName>
    </submittedName>
</protein>
<comment type="caution">
    <text evidence="2">The sequence shown here is derived from an EMBL/GenBank/DDBJ whole genome shotgun (WGS) entry which is preliminary data.</text>
</comment>
<evidence type="ECO:0000256" key="1">
    <source>
        <dbReference type="SAM" id="SignalP"/>
    </source>
</evidence>
<dbReference type="Proteomes" id="UP000324748">
    <property type="component" value="Unassembled WGS sequence"/>
</dbReference>
<proteinExistence type="predicted"/>
<accession>A0A5B0PKQ9</accession>
<dbReference type="EMBL" id="VSWC01000053">
    <property type="protein sequence ID" value="KAA1101362.1"/>
    <property type="molecule type" value="Genomic_DNA"/>
</dbReference>
<sequence length="133" mass="14889">MKASTPWILLIMLNALLVNGMVERSAKVAAVSWPKQWVLPPYEAQPGHALHIPRAKTLFIWENHYIKFDAGDAHTWTVFNPMDCEVLITAHFKHPNGQDSTTDFTFPANSTSDLNIPLTTELIIDVVSVDGLH</sequence>
<evidence type="ECO:0000313" key="2">
    <source>
        <dbReference type="EMBL" id="KAA1101362.1"/>
    </source>
</evidence>